<evidence type="ECO:0000313" key="14">
    <source>
        <dbReference type="Proteomes" id="UP000234505"/>
    </source>
</evidence>
<name>A0A2J4REP9_9ENTR</name>
<keyword evidence="6 10" id="KW-0812">Transmembrane</keyword>
<dbReference type="PANTHER" id="PTHR30451">
    <property type="entry name" value="OUTER MEMBRANE USHER PROTEIN"/>
    <property type="match status" value="1"/>
</dbReference>
<dbReference type="Pfam" id="PF13954">
    <property type="entry name" value="PapC_N"/>
    <property type="match status" value="1"/>
</dbReference>
<evidence type="ECO:0000256" key="2">
    <source>
        <dbReference type="ARBA" id="ARBA00008064"/>
    </source>
</evidence>
<dbReference type="GO" id="GO:0015473">
    <property type="term" value="F:fimbrial usher porin activity"/>
    <property type="evidence" value="ECO:0007669"/>
    <property type="project" value="InterPro"/>
</dbReference>
<keyword evidence="5 10" id="KW-1029">Fimbrium biogenesis</keyword>
<evidence type="ECO:0000256" key="4">
    <source>
        <dbReference type="ARBA" id="ARBA00022452"/>
    </source>
</evidence>
<evidence type="ECO:0000256" key="6">
    <source>
        <dbReference type="ARBA" id="ARBA00022692"/>
    </source>
</evidence>
<evidence type="ECO:0000313" key="13">
    <source>
        <dbReference type="EMBL" id="PLL41745.1"/>
    </source>
</evidence>
<proteinExistence type="inferred from homology"/>
<evidence type="ECO:0000256" key="9">
    <source>
        <dbReference type="ARBA" id="ARBA00023237"/>
    </source>
</evidence>
<organism evidence="13 14">
    <name type="scientific">Klebsiella michiganensis</name>
    <dbReference type="NCBI Taxonomy" id="1134687"/>
    <lineage>
        <taxon>Bacteria</taxon>
        <taxon>Pseudomonadati</taxon>
        <taxon>Pseudomonadota</taxon>
        <taxon>Gammaproteobacteria</taxon>
        <taxon>Enterobacterales</taxon>
        <taxon>Enterobacteriaceae</taxon>
        <taxon>Klebsiella/Raoultella group</taxon>
        <taxon>Klebsiella</taxon>
    </lineage>
</organism>
<dbReference type="SUPFAM" id="SSF141729">
    <property type="entry name" value="FimD N-terminal domain-like"/>
    <property type="match status" value="1"/>
</dbReference>
<feature type="domain" description="PapC N-terminal" evidence="12">
    <location>
        <begin position="40"/>
        <end position="189"/>
    </location>
</feature>
<evidence type="ECO:0000256" key="8">
    <source>
        <dbReference type="ARBA" id="ARBA00023136"/>
    </source>
</evidence>
<evidence type="ECO:0000259" key="11">
    <source>
        <dbReference type="Pfam" id="PF13953"/>
    </source>
</evidence>
<reference evidence="13 14" key="2">
    <citation type="submission" date="2018-01" db="EMBL/GenBank/DDBJ databases">
        <title>Genomic study of Klebsiella pneumoniae.</title>
        <authorList>
            <person name="Yang Y."/>
            <person name="Bicalho R."/>
        </authorList>
    </citation>
    <scope>NUCLEOTIDE SEQUENCE [LARGE SCALE GENOMIC DNA]</scope>
    <source>
        <strain evidence="13 14">A11</strain>
    </source>
</reference>
<dbReference type="GO" id="GO:0009297">
    <property type="term" value="P:pilus assembly"/>
    <property type="evidence" value="ECO:0007669"/>
    <property type="project" value="InterPro"/>
</dbReference>
<feature type="domain" description="PapC-like C-terminal" evidence="11">
    <location>
        <begin position="769"/>
        <end position="832"/>
    </location>
</feature>
<dbReference type="EMBL" id="PIDS01000262">
    <property type="protein sequence ID" value="PLL41745.1"/>
    <property type="molecule type" value="Genomic_DNA"/>
</dbReference>
<comment type="caution">
    <text evidence="13">The sequence shown here is derived from an EMBL/GenBank/DDBJ whole genome shotgun (WGS) entry which is preliminary data.</text>
</comment>
<protein>
    <submittedName>
        <fullName evidence="13">Fimbrial biogenesis outer membrane usher protein</fullName>
    </submittedName>
</protein>
<keyword evidence="7" id="KW-0732">Signal</keyword>
<evidence type="ECO:0000256" key="10">
    <source>
        <dbReference type="RuleBase" id="RU003884"/>
    </source>
</evidence>
<dbReference type="InterPro" id="IPR037224">
    <property type="entry name" value="PapC_N_sf"/>
</dbReference>
<dbReference type="Gene3D" id="2.60.40.2070">
    <property type="match status" value="1"/>
</dbReference>
<dbReference type="Gene3D" id="2.60.40.3110">
    <property type="match status" value="1"/>
</dbReference>
<evidence type="ECO:0000256" key="5">
    <source>
        <dbReference type="ARBA" id="ARBA00022558"/>
    </source>
</evidence>
<accession>A0A2J4REP9</accession>
<dbReference type="Gene3D" id="2.60.40.2610">
    <property type="entry name" value="Outer membrane usher protein FimD, plug domain"/>
    <property type="match status" value="1"/>
</dbReference>
<dbReference type="InterPro" id="IPR042186">
    <property type="entry name" value="FimD_plug_dom"/>
</dbReference>
<evidence type="ECO:0000259" key="12">
    <source>
        <dbReference type="Pfam" id="PF13954"/>
    </source>
</evidence>
<dbReference type="PROSITE" id="PS01151">
    <property type="entry name" value="FIMBRIAL_USHER"/>
    <property type="match status" value="1"/>
</dbReference>
<dbReference type="FunFam" id="2.60.40.2610:FF:000001">
    <property type="entry name" value="Outer membrane fimbrial usher protein"/>
    <property type="match status" value="1"/>
</dbReference>
<dbReference type="Pfam" id="PF13953">
    <property type="entry name" value="PapC_C"/>
    <property type="match status" value="1"/>
</dbReference>
<sequence>MSISIKKMGGALSGTYHTIFVLVPALALGLSANALARDFFDPAFIKSVNQGDPSSIPDLSLYSTRDAQAPGVYRIDVILNNSLQETADIRFVDKKDPATDALKLAPCLSIAKLTTYGLRSDAFPTLKEDANGCADTSVIPDFTTDFNFNTQQLLISIPQAALSTIAQGFVSPDEFDDGINALLTNYQFSSGKDYEADNEYYNLNLQSGLNIGPWRLRNLSTWNKSAGTKSDWDSVYLYAQRSIVSLKSTLVMGESTSLSSIFDSVPFTGIQLATDTDMIPESLRGFAPVVRGIARTNARIVIKQNGYQIYQAFVAPGAFEITDLYSTGGNGDLYVTVEESDGSRQNFVVPYASLPLMLREGQMEYEITSGKYRPYDGNIDEKPFTQATIGYGVLSNTTFYTGLQAASNYQALAFGAGQNLGDIGAVSADVTTAWSHKKDEDKTSGQSWRIRYGKNILETGTNITVAGYRYSTSGYNTLSDVMNTYSNRYGGYTPRSLRNRTNITVSQSLGAGLGSLSVSGIFEDYWDSKRHNNSLNIGYNGGFRRFNYYAGYSYSRYSWGNNASGRYVEDDHVISFNISIPLSEWLPNAYATYNVTNSSPGSTDQYVSLSGVALENHNLDWNVQQGYSNREDASGGVYGNYRGSTGSVNAGYSYAKHSQLINYGLSGGVLMHADGITLGQEMSETAVLVKAPGLKNVRLENDATIETDSRGYAIIPYVTPYHRTNVTLDSTTLGNNMELPNTTQKVVPTRAAVVRANFAGNIGRRAFLILKRASGENVPYGATVTSTTDKNAQASIVSDGGMVYMSGLKDNGEVYAQWGSKTGQQCKAAYSLAMEIEGIAQTTAVCHQQGK</sequence>
<dbReference type="PANTHER" id="PTHR30451:SF21">
    <property type="entry name" value="FIMBRIAL USHER DOMAIN-CONTAINING PROTEIN YDET-RELATED"/>
    <property type="match status" value="1"/>
</dbReference>
<evidence type="ECO:0000256" key="1">
    <source>
        <dbReference type="ARBA" id="ARBA00004571"/>
    </source>
</evidence>
<keyword evidence="4" id="KW-1134">Transmembrane beta strand</keyword>
<dbReference type="GO" id="GO:0009279">
    <property type="term" value="C:cell outer membrane"/>
    <property type="evidence" value="ECO:0007669"/>
    <property type="project" value="UniProtKB-SubCell"/>
</dbReference>
<gene>
    <name evidence="13" type="ORF">CWN50_10180</name>
</gene>
<dbReference type="FunFam" id="2.60.40.3110:FF:000001">
    <property type="entry name" value="Putative fimbrial outer membrane usher"/>
    <property type="match status" value="1"/>
</dbReference>
<dbReference type="InterPro" id="IPR018030">
    <property type="entry name" value="Fimbrial_membr_usher_CS"/>
</dbReference>
<dbReference type="RefSeq" id="WP_077251535.1">
    <property type="nucleotide sequence ID" value="NZ_CABGKN010000008.1"/>
</dbReference>
<dbReference type="InterPro" id="IPR000015">
    <property type="entry name" value="Fimb_usher"/>
</dbReference>
<dbReference type="Gene3D" id="3.10.20.410">
    <property type="match status" value="1"/>
</dbReference>
<reference evidence="13 14" key="1">
    <citation type="submission" date="2017-11" db="EMBL/GenBank/DDBJ databases">
        <authorList>
            <person name="Han C.G."/>
        </authorList>
    </citation>
    <scope>NUCLEOTIDE SEQUENCE [LARGE SCALE GENOMIC DNA]</scope>
    <source>
        <strain evidence="13 14">A11</strain>
    </source>
</reference>
<dbReference type="Proteomes" id="UP000234505">
    <property type="component" value="Unassembled WGS sequence"/>
</dbReference>
<dbReference type="InterPro" id="IPR025885">
    <property type="entry name" value="PapC_N"/>
</dbReference>
<keyword evidence="9 10" id="KW-0998">Cell outer membrane</keyword>
<evidence type="ECO:0000256" key="7">
    <source>
        <dbReference type="ARBA" id="ARBA00022729"/>
    </source>
</evidence>
<keyword evidence="8 10" id="KW-0472">Membrane</keyword>
<dbReference type="Pfam" id="PF00577">
    <property type="entry name" value="Usher"/>
    <property type="match status" value="1"/>
</dbReference>
<dbReference type="InterPro" id="IPR043142">
    <property type="entry name" value="PapC-like_C_sf"/>
</dbReference>
<comment type="subcellular location">
    <subcellularLocation>
        <location evidence="1 10">Cell outer membrane</location>
        <topology evidence="1 10">Multi-pass membrane protein</topology>
    </subcellularLocation>
</comment>
<comment type="similarity">
    <text evidence="2 10">Belongs to the fimbrial export usher family.</text>
</comment>
<dbReference type="InterPro" id="IPR025949">
    <property type="entry name" value="PapC-like_C"/>
</dbReference>
<dbReference type="AlphaFoldDB" id="A0A2J4REP9"/>
<evidence type="ECO:0000256" key="3">
    <source>
        <dbReference type="ARBA" id="ARBA00022448"/>
    </source>
</evidence>
<keyword evidence="3 10" id="KW-0813">Transport</keyword>